<dbReference type="Pfam" id="PF03993">
    <property type="entry name" value="DUF349"/>
    <property type="match status" value="2"/>
</dbReference>
<dbReference type="RefSeq" id="WP_062587981.1">
    <property type="nucleotide sequence ID" value="NZ_LQZQ01000001.1"/>
</dbReference>
<dbReference type="InterPro" id="IPR007139">
    <property type="entry name" value="DUF349"/>
</dbReference>
<keyword evidence="1" id="KW-0175">Coiled coil</keyword>
<reference evidence="2" key="1">
    <citation type="submission" date="2016-01" db="EMBL/GenBank/DDBJ databases">
        <title>Genome sequencing of Roseivirga ehrenbergii KMM 6017.</title>
        <authorList>
            <person name="Selvaratnam C."/>
            <person name="Thevarajoo S."/>
            <person name="Goh K.M."/>
            <person name="Ee R."/>
            <person name="Chan K.-G."/>
            <person name="Chong C.S."/>
        </authorList>
    </citation>
    <scope>NUCLEOTIDE SEQUENCE [LARGE SCALE GENOMIC DNA]</scope>
    <source>
        <strain evidence="2">KMM 6017</strain>
    </source>
</reference>
<dbReference type="OrthoDB" id="977295at2"/>
<name>A0A150XTW2_ROSEK</name>
<evidence type="ECO:0000256" key="1">
    <source>
        <dbReference type="SAM" id="Coils"/>
    </source>
</evidence>
<dbReference type="AlphaFoldDB" id="A0A150XTW2"/>
<accession>A0A150XTW2</accession>
<sequence>MEEKEYGFIKEGKVFRKAFLDYTDKEIGEVKETEEAAMLYYTERFALAQAKVNEVEEKINATENKGSYLMKVLHLKETLHDFDAIGDFESLYQKLNLLEEQLNSFIQQNRLKNLEIKTALLAELEEAVKSSEWKSATAEVKEVQRRWIKTGAVDDAEKERIEGTFKTLLDGFFERRAAFYADLEKMMKEKEANYQDFLEEAKKIKEIESYSVLVEKIRTLKEEWKDLGRIKADVRTDFWNQFQTIIKGALAKAKKDGKAKVNTGNKKENLESRSAFLKELAVLNESITPNANVKSLREQWKNLGPVGRVEMNELQAEFLFLTDQIAEKQFIESLLHKKLKGKQNEADKERLRLKIIYDLLNRDKNELSTFQENLDKFNTSSGLDKLIGGKLELQERKVKVKEEILRQFKAGA</sequence>
<keyword evidence="3" id="KW-1185">Reference proteome</keyword>
<dbReference type="EMBL" id="LQZQ01000001">
    <property type="protein sequence ID" value="KYG82114.1"/>
    <property type="molecule type" value="Genomic_DNA"/>
</dbReference>
<dbReference type="Proteomes" id="UP000075583">
    <property type="component" value="Unassembled WGS sequence"/>
</dbReference>
<comment type="caution">
    <text evidence="2">The sequence shown here is derived from an EMBL/GenBank/DDBJ whole genome shotgun (WGS) entry which is preliminary data.</text>
</comment>
<feature type="coiled-coil region" evidence="1">
    <location>
        <begin position="45"/>
        <end position="108"/>
    </location>
</feature>
<gene>
    <name evidence="2" type="ORF">MB14_01590</name>
</gene>
<proteinExistence type="predicted"/>
<feature type="coiled-coil region" evidence="1">
    <location>
        <begin position="180"/>
        <end position="207"/>
    </location>
</feature>
<evidence type="ECO:0000313" key="2">
    <source>
        <dbReference type="EMBL" id="KYG82114.1"/>
    </source>
</evidence>
<protein>
    <submittedName>
        <fullName evidence="2">Uncharacterized protein</fullName>
    </submittedName>
</protein>
<evidence type="ECO:0000313" key="3">
    <source>
        <dbReference type="Proteomes" id="UP000075583"/>
    </source>
</evidence>
<dbReference type="STRING" id="279360.MB14_01590"/>
<organism evidence="2 3">
    <name type="scientific">Roseivirga ehrenbergii (strain DSM 102268 / JCM 13514 / KCTC 12282 / NCIMB 14502 / KMM 6017)</name>
    <dbReference type="NCBI Taxonomy" id="279360"/>
    <lineage>
        <taxon>Bacteria</taxon>
        <taxon>Pseudomonadati</taxon>
        <taxon>Bacteroidota</taxon>
        <taxon>Cytophagia</taxon>
        <taxon>Cytophagales</taxon>
        <taxon>Roseivirgaceae</taxon>
        <taxon>Roseivirga</taxon>
    </lineage>
</organism>